<feature type="domain" description="Polymerase beta nucleotidyltransferase" evidence="6">
    <location>
        <begin position="26"/>
        <end position="72"/>
    </location>
</feature>
<evidence type="ECO:0000313" key="8">
    <source>
        <dbReference type="Proteomes" id="UP000425817"/>
    </source>
</evidence>
<comment type="catalytic activity">
    <reaction evidence="4">
        <text>streptomycin + ATP = 3''-O-adenylylstreptomycin + diphosphate</text>
        <dbReference type="Rhea" id="RHEA:20245"/>
        <dbReference type="ChEBI" id="CHEBI:30616"/>
        <dbReference type="ChEBI" id="CHEBI:33019"/>
        <dbReference type="ChEBI" id="CHEBI:58007"/>
        <dbReference type="ChEBI" id="CHEBI:58605"/>
        <dbReference type="EC" id="2.7.7.47"/>
    </reaction>
</comment>
<dbReference type="InterPro" id="IPR043519">
    <property type="entry name" value="NT_sf"/>
</dbReference>
<dbReference type="AlphaFoldDB" id="A0A6I6HG79"/>
<keyword evidence="1 7" id="KW-0808">Transferase</keyword>
<evidence type="ECO:0000259" key="6">
    <source>
        <dbReference type="Pfam" id="PF18765"/>
    </source>
</evidence>
<feature type="domain" description="Adenylyltransferase AadA C-terminal" evidence="5">
    <location>
        <begin position="152"/>
        <end position="254"/>
    </location>
</feature>
<dbReference type="Pfam" id="PF13427">
    <property type="entry name" value="AadA_C"/>
    <property type="match status" value="1"/>
</dbReference>
<organism evidence="7 8">
    <name type="scientific">Variovorax paradoxus</name>
    <dbReference type="NCBI Taxonomy" id="34073"/>
    <lineage>
        <taxon>Bacteria</taxon>
        <taxon>Pseudomonadati</taxon>
        <taxon>Pseudomonadota</taxon>
        <taxon>Betaproteobacteria</taxon>
        <taxon>Burkholderiales</taxon>
        <taxon>Comamonadaceae</taxon>
        <taxon>Variovorax</taxon>
    </lineage>
</organism>
<reference evidence="7 8" key="1">
    <citation type="submission" date="2019-12" db="EMBL/GenBank/DDBJ databases">
        <title>Hybrid Genome Assemblies of two High G+C Isolates from Undergraduate Microbiology Courses.</title>
        <authorList>
            <person name="Ne Ville C.J."/>
            <person name="Enright D."/>
            <person name="Hernandez I."/>
            <person name="Dodsworth J."/>
            <person name="Orwin P.M."/>
        </authorList>
    </citation>
    <scope>NUCLEOTIDE SEQUENCE [LARGE SCALE GENOMIC DNA]</scope>
    <source>
        <strain evidence="7 8">CSUSB</strain>
    </source>
</reference>
<evidence type="ECO:0000313" key="7">
    <source>
        <dbReference type="EMBL" id="QGW80815.1"/>
    </source>
</evidence>
<dbReference type="Proteomes" id="UP000425817">
    <property type="component" value="Chromosome"/>
</dbReference>
<dbReference type="Pfam" id="PF18765">
    <property type="entry name" value="Polbeta"/>
    <property type="match status" value="1"/>
</dbReference>
<dbReference type="CDD" id="cd05403">
    <property type="entry name" value="NT_KNTase_like"/>
    <property type="match status" value="1"/>
</dbReference>
<accession>A0A6I6HG79</accession>
<dbReference type="NCBIfam" id="NF012157">
    <property type="entry name" value="ANT_3pp_I"/>
    <property type="match status" value="1"/>
</dbReference>
<dbReference type="SUPFAM" id="SSF81301">
    <property type="entry name" value="Nucleotidyltransferase"/>
    <property type="match status" value="1"/>
</dbReference>
<dbReference type="OrthoDB" id="7058480at2"/>
<evidence type="ECO:0000256" key="4">
    <source>
        <dbReference type="ARBA" id="ARBA00048566"/>
    </source>
</evidence>
<evidence type="ECO:0000256" key="3">
    <source>
        <dbReference type="ARBA" id="ARBA00035252"/>
    </source>
</evidence>
<dbReference type="GO" id="GO:0009012">
    <property type="term" value="F:aminoglycoside 3''-adenylyltransferase activity"/>
    <property type="evidence" value="ECO:0007669"/>
    <property type="project" value="UniProtKB-EC"/>
</dbReference>
<dbReference type="EMBL" id="CP046622">
    <property type="protein sequence ID" value="QGW80815.1"/>
    <property type="molecule type" value="Genomic_DNA"/>
</dbReference>
<gene>
    <name evidence="7" type="primary">aadA</name>
    <name evidence="7" type="ORF">GOQ09_04085</name>
</gene>
<dbReference type="NCBIfam" id="NF010309">
    <property type="entry name" value="PRK13746.1"/>
    <property type="match status" value="1"/>
</dbReference>
<protein>
    <recommendedName>
        <fullName evidence="3">Aminoglycoside (3'') (9) adenylyltransferase</fullName>
        <ecNumber evidence="2">2.7.7.47</ecNumber>
    </recommendedName>
</protein>
<evidence type="ECO:0000256" key="2">
    <source>
        <dbReference type="ARBA" id="ARBA00035126"/>
    </source>
</evidence>
<name>A0A6I6HG79_VARPD</name>
<dbReference type="InterPro" id="IPR025184">
    <property type="entry name" value="AadA_C"/>
</dbReference>
<dbReference type="InterPro" id="IPR041633">
    <property type="entry name" value="Polbeta"/>
</dbReference>
<dbReference type="EC" id="2.7.7.47" evidence="2"/>
<evidence type="ECO:0000259" key="5">
    <source>
        <dbReference type="Pfam" id="PF13427"/>
    </source>
</evidence>
<sequence length="465" mass="52205">MTASLPAEITPQLSQARAVLERHLADNLQAIHLFGSAVDGGLKPLSDIDLMVTVNNALTDPVRRSLMMDLLSVSAAPGVDGPWRPLEVTLVVQSEVVPWRYPPLRELQFGEWLREELQAGIISPAVPDHDLAILLTKVRQHSVCVAGAPAVELFDPVPEADFSQALLDTVAQWNDEPDWQGDERNVVLALARIWFSAATGEITSKNAAAEWVLERLPDEHRPVLATAYAAYLGCAEDDLAHRAMEVAAFVRYARAMVERVCAARWFEQKTEISSRGSRTMLFGRKDHFAIEAMVEPDLVVPSAAWGRMRVWASGFSIGDYANPRCGLPRDEFEQLAINLPALWNREFDGMADVELFDYLDRLLYGCRRGAELFDDRTLPQLSEDERLYGKFSFLINWGEMFDNSGKSFIFCPDGRTVKVLHQPLRSEQYISLEAPLEAVREACHKFVGWFDQQVLRLAQRAGRGR</sequence>
<proteinExistence type="predicted"/>
<evidence type="ECO:0000256" key="1">
    <source>
        <dbReference type="ARBA" id="ARBA00022679"/>
    </source>
</evidence>
<dbReference type="Gene3D" id="3.30.460.10">
    <property type="entry name" value="Beta Polymerase, domain 2"/>
    <property type="match status" value="1"/>
</dbReference>